<evidence type="ECO:0000256" key="1">
    <source>
        <dbReference type="SAM" id="Phobius"/>
    </source>
</evidence>
<reference evidence="2 3" key="1">
    <citation type="submission" date="2024-06" db="EMBL/GenBank/DDBJ databases">
        <authorList>
            <person name="Chen R.Y."/>
        </authorList>
    </citation>
    <scope>NUCLEOTIDE SEQUENCE [LARGE SCALE GENOMIC DNA]</scope>
    <source>
        <strain evidence="2 3">D2</strain>
    </source>
</reference>
<keyword evidence="3" id="KW-1185">Reference proteome</keyword>
<sequence>MKFYLSYKQLDVPNIINKKSVYKDYYFKAFKTIWPFIGLLSLLLSLFIGKYVFILDGVYARGLLGVVGGVLYFHFHCVGIQKMVDKQSVFSKNEAD</sequence>
<name>A0ABV1RN39_9ALTE</name>
<keyword evidence="1" id="KW-0472">Membrane</keyword>
<comment type="caution">
    <text evidence="2">The sequence shown here is derived from an EMBL/GenBank/DDBJ whole genome shotgun (WGS) entry which is preliminary data.</text>
</comment>
<accession>A0ABV1RN39</accession>
<gene>
    <name evidence="2" type="ORF">ABS311_20990</name>
</gene>
<dbReference type="Proteomes" id="UP001467690">
    <property type="component" value="Unassembled WGS sequence"/>
</dbReference>
<dbReference type="RefSeq" id="WP_350403384.1">
    <property type="nucleotide sequence ID" value="NZ_JBELOE010000296.1"/>
</dbReference>
<feature type="transmembrane region" description="Helical" evidence="1">
    <location>
        <begin position="33"/>
        <end position="53"/>
    </location>
</feature>
<keyword evidence="1" id="KW-0812">Transmembrane</keyword>
<keyword evidence="1" id="KW-1133">Transmembrane helix</keyword>
<proteinExistence type="predicted"/>
<protein>
    <submittedName>
        <fullName evidence="2">Uncharacterized protein</fullName>
    </submittedName>
</protein>
<feature type="transmembrane region" description="Helical" evidence="1">
    <location>
        <begin position="59"/>
        <end position="78"/>
    </location>
</feature>
<evidence type="ECO:0000313" key="3">
    <source>
        <dbReference type="Proteomes" id="UP001467690"/>
    </source>
</evidence>
<organism evidence="2 3">
    <name type="scientific">Catenovulum sediminis</name>
    <dbReference type="NCBI Taxonomy" id="1740262"/>
    <lineage>
        <taxon>Bacteria</taxon>
        <taxon>Pseudomonadati</taxon>
        <taxon>Pseudomonadota</taxon>
        <taxon>Gammaproteobacteria</taxon>
        <taxon>Alteromonadales</taxon>
        <taxon>Alteromonadaceae</taxon>
        <taxon>Catenovulum</taxon>
    </lineage>
</organism>
<evidence type="ECO:0000313" key="2">
    <source>
        <dbReference type="EMBL" id="MER2494358.1"/>
    </source>
</evidence>
<dbReference type="EMBL" id="JBELOE010000296">
    <property type="protein sequence ID" value="MER2494358.1"/>
    <property type="molecule type" value="Genomic_DNA"/>
</dbReference>